<reference evidence="1 2" key="1">
    <citation type="journal article" date="2022" name="Nat. Plants">
        <title>Genomes of leafy and leafless Platanthera orchids illuminate the evolution of mycoheterotrophy.</title>
        <authorList>
            <person name="Li M.H."/>
            <person name="Liu K.W."/>
            <person name="Li Z."/>
            <person name="Lu H.C."/>
            <person name="Ye Q.L."/>
            <person name="Zhang D."/>
            <person name="Wang J.Y."/>
            <person name="Li Y.F."/>
            <person name="Zhong Z.M."/>
            <person name="Liu X."/>
            <person name="Yu X."/>
            <person name="Liu D.K."/>
            <person name="Tu X.D."/>
            <person name="Liu B."/>
            <person name="Hao Y."/>
            <person name="Liao X.Y."/>
            <person name="Jiang Y.T."/>
            <person name="Sun W.H."/>
            <person name="Chen J."/>
            <person name="Chen Y.Q."/>
            <person name="Ai Y."/>
            <person name="Zhai J.W."/>
            <person name="Wu S.S."/>
            <person name="Zhou Z."/>
            <person name="Hsiao Y.Y."/>
            <person name="Wu W.L."/>
            <person name="Chen Y.Y."/>
            <person name="Lin Y.F."/>
            <person name="Hsu J.L."/>
            <person name="Li C.Y."/>
            <person name="Wang Z.W."/>
            <person name="Zhao X."/>
            <person name="Zhong W.Y."/>
            <person name="Ma X.K."/>
            <person name="Ma L."/>
            <person name="Huang J."/>
            <person name="Chen G.Z."/>
            <person name="Huang M.Z."/>
            <person name="Huang L."/>
            <person name="Peng D.H."/>
            <person name="Luo Y.B."/>
            <person name="Zou S.Q."/>
            <person name="Chen S.P."/>
            <person name="Lan S."/>
            <person name="Tsai W.C."/>
            <person name="Van de Peer Y."/>
            <person name="Liu Z.J."/>
        </authorList>
    </citation>
    <scope>NUCLEOTIDE SEQUENCE [LARGE SCALE GENOMIC DNA]</scope>
    <source>
        <strain evidence="1">Lor288</strain>
    </source>
</reference>
<name>A0ABR2N1S7_9ASPA</name>
<protein>
    <submittedName>
        <fullName evidence="1">Uncharacterized protein</fullName>
    </submittedName>
</protein>
<dbReference type="Proteomes" id="UP001412067">
    <property type="component" value="Unassembled WGS sequence"/>
</dbReference>
<sequence length="73" mass="8395">MCSNFWSCTDHPTDHGLNGHCLKGLSRDPPPPSTSRAYEPLELSNKTLETRRIKKPTRWTGEIQVLRHRRGIL</sequence>
<keyword evidence="2" id="KW-1185">Reference proteome</keyword>
<proteinExistence type="predicted"/>
<accession>A0ABR2N1S7</accession>
<comment type="caution">
    <text evidence="1">The sequence shown here is derived from an EMBL/GenBank/DDBJ whole genome shotgun (WGS) entry which is preliminary data.</text>
</comment>
<dbReference type="EMBL" id="JBBWWR010000002">
    <property type="protein sequence ID" value="KAK8970382.1"/>
    <property type="molecule type" value="Genomic_DNA"/>
</dbReference>
<gene>
    <name evidence="1" type="ORF">KSP40_PGU018475</name>
</gene>
<evidence type="ECO:0000313" key="1">
    <source>
        <dbReference type="EMBL" id="KAK8970382.1"/>
    </source>
</evidence>
<organism evidence="1 2">
    <name type="scientific">Platanthera guangdongensis</name>
    <dbReference type="NCBI Taxonomy" id="2320717"/>
    <lineage>
        <taxon>Eukaryota</taxon>
        <taxon>Viridiplantae</taxon>
        <taxon>Streptophyta</taxon>
        <taxon>Embryophyta</taxon>
        <taxon>Tracheophyta</taxon>
        <taxon>Spermatophyta</taxon>
        <taxon>Magnoliopsida</taxon>
        <taxon>Liliopsida</taxon>
        <taxon>Asparagales</taxon>
        <taxon>Orchidaceae</taxon>
        <taxon>Orchidoideae</taxon>
        <taxon>Orchideae</taxon>
        <taxon>Orchidinae</taxon>
        <taxon>Platanthera</taxon>
    </lineage>
</organism>
<evidence type="ECO:0000313" key="2">
    <source>
        <dbReference type="Proteomes" id="UP001412067"/>
    </source>
</evidence>